<comment type="caution">
    <text evidence="6">The sequence shown here is derived from an EMBL/GenBank/DDBJ whole genome shotgun (WGS) entry which is preliminary data.</text>
</comment>
<gene>
    <name evidence="6" type="ORF">TrST_g12112</name>
</gene>
<dbReference type="Pfam" id="PF06423">
    <property type="entry name" value="GWT1"/>
    <property type="match status" value="1"/>
</dbReference>
<feature type="transmembrane region" description="Helical" evidence="5">
    <location>
        <begin position="128"/>
        <end position="149"/>
    </location>
</feature>
<dbReference type="InterPro" id="IPR009447">
    <property type="entry name" value="PIGW/GWT1"/>
</dbReference>
<dbReference type="GO" id="GO:0072659">
    <property type="term" value="P:protein localization to plasma membrane"/>
    <property type="evidence" value="ECO:0007669"/>
    <property type="project" value="TreeGrafter"/>
</dbReference>
<feature type="transmembrane region" description="Helical" evidence="5">
    <location>
        <begin position="53"/>
        <end position="75"/>
    </location>
</feature>
<evidence type="ECO:0008006" key="8">
    <source>
        <dbReference type="Google" id="ProtNLM"/>
    </source>
</evidence>
<dbReference type="PIRSF" id="PIRSF017321">
    <property type="entry name" value="GWT1"/>
    <property type="match status" value="1"/>
</dbReference>
<dbReference type="AlphaFoldDB" id="A0A9W7ARP6"/>
<feature type="transmembrane region" description="Helical" evidence="5">
    <location>
        <begin position="431"/>
        <end position="449"/>
    </location>
</feature>
<evidence type="ECO:0000313" key="7">
    <source>
        <dbReference type="Proteomes" id="UP001165085"/>
    </source>
</evidence>
<keyword evidence="3 5" id="KW-1133">Transmembrane helix</keyword>
<comment type="subcellular location">
    <subcellularLocation>
        <location evidence="1">Membrane</location>
        <topology evidence="1">Multi-pass membrane protein</topology>
    </subcellularLocation>
</comment>
<evidence type="ECO:0000256" key="5">
    <source>
        <dbReference type="SAM" id="Phobius"/>
    </source>
</evidence>
<dbReference type="GO" id="GO:0005783">
    <property type="term" value="C:endoplasmic reticulum"/>
    <property type="evidence" value="ECO:0007669"/>
    <property type="project" value="TreeGrafter"/>
</dbReference>
<keyword evidence="7" id="KW-1185">Reference proteome</keyword>
<proteinExistence type="predicted"/>
<organism evidence="6 7">
    <name type="scientific">Triparma strigata</name>
    <dbReference type="NCBI Taxonomy" id="1606541"/>
    <lineage>
        <taxon>Eukaryota</taxon>
        <taxon>Sar</taxon>
        <taxon>Stramenopiles</taxon>
        <taxon>Ochrophyta</taxon>
        <taxon>Bolidophyceae</taxon>
        <taxon>Parmales</taxon>
        <taxon>Triparmaceae</taxon>
        <taxon>Triparma</taxon>
    </lineage>
</organism>
<dbReference type="GO" id="GO:0006506">
    <property type="term" value="P:GPI anchor biosynthetic process"/>
    <property type="evidence" value="ECO:0007669"/>
    <property type="project" value="InterPro"/>
</dbReference>
<dbReference type="Proteomes" id="UP001165085">
    <property type="component" value="Unassembled WGS sequence"/>
</dbReference>
<keyword evidence="4 5" id="KW-0472">Membrane</keyword>
<dbReference type="PANTHER" id="PTHR20661">
    <property type="entry name" value="PHOSPHATIDYLINOSITOL-GLYCAN BIOSYNTHESIS CLASS W PROTEIN"/>
    <property type="match status" value="1"/>
</dbReference>
<evidence type="ECO:0000256" key="2">
    <source>
        <dbReference type="ARBA" id="ARBA00022692"/>
    </source>
</evidence>
<dbReference type="OrthoDB" id="15270at2759"/>
<feature type="transmembrane region" description="Helical" evidence="5">
    <location>
        <begin position="368"/>
        <end position="386"/>
    </location>
</feature>
<name>A0A9W7ARP6_9STRA</name>
<evidence type="ECO:0000256" key="3">
    <source>
        <dbReference type="ARBA" id="ARBA00022989"/>
    </source>
</evidence>
<feature type="transmembrane region" description="Helical" evidence="5">
    <location>
        <begin position="398"/>
        <end position="419"/>
    </location>
</feature>
<feature type="transmembrane region" description="Helical" evidence="5">
    <location>
        <begin position="87"/>
        <end position="107"/>
    </location>
</feature>
<keyword evidence="2 5" id="KW-0812">Transmembrane</keyword>
<reference evidence="7" key="1">
    <citation type="journal article" date="2023" name="Commun. Biol.">
        <title>Genome analysis of Parmales, the sister group of diatoms, reveals the evolutionary specialization of diatoms from phago-mixotrophs to photoautotrophs.</title>
        <authorList>
            <person name="Ban H."/>
            <person name="Sato S."/>
            <person name="Yoshikawa S."/>
            <person name="Yamada K."/>
            <person name="Nakamura Y."/>
            <person name="Ichinomiya M."/>
            <person name="Sato N."/>
            <person name="Blanc-Mathieu R."/>
            <person name="Endo H."/>
            <person name="Kuwata A."/>
            <person name="Ogata H."/>
        </authorList>
    </citation>
    <scope>NUCLEOTIDE SEQUENCE [LARGE SCALE GENOMIC DNA]</scope>
    <source>
        <strain evidence="7">NIES 3701</strain>
    </source>
</reference>
<dbReference type="GO" id="GO:0032216">
    <property type="term" value="F:glucosaminyl-phosphatidylinositol O-acyltransferase activity"/>
    <property type="evidence" value="ECO:0007669"/>
    <property type="project" value="TreeGrafter"/>
</dbReference>
<evidence type="ECO:0000313" key="6">
    <source>
        <dbReference type="EMBL" id="GMH72715.1"/>
    </source>
</evidence>
<accession>A0A9W7ARP6</accession>
<protein>
    <recommendedName>
        <fullName evidence="8">GPI-anchored wall transfer protein</fullName>
    </recommendedName>
</protein>
<dbReference type="GO" id="GO:0016020">
    <property type="term" value="C:membrane"/>
    <property type="evidence" value="ECO:0007669"/>
    <property type="project" value="UniProtKB-SubCell"/>
</dbReference>
<dbReference type="PANTHER" id="PTHR20661:SF0">
    <property type="entry name" value="PHOSPHATIDYLINOSITOL-GLYCAN BIOSYNTHESIS CLASS W PROTEIN"/>
    <property type="match status" value="1"/>
</dbReference>
<sequence length="458" mass="49915">MSKAEREAFVHGFNGSTAFDVLTTTLVPPLIGVLLTQELFGASRSSRPSSRPMTAGMLVLRFTVEFAIVILPAVFLQMRLGLELDAAHARTGLLGLAFLIFFSLRLLKQVEKRDGIDVEMPSRKIVTLHRSAVSVLTYVAILAVDFRAFPREFCKCETEGYGLMDLGTGSFVFASGLCSPWSRGKGRSDKGLLRSFLKSLPLFILGAVRCAATKGLDYQEHVSEYGTHWNFFFTLCAINILSEGLLGAGGEGGWSRRGGILLAFSVYQFALTQGLQKYVEREGRTSNIFDMNREGLLGTLGYLSLNVVAEFIGRVAFWRKDVEKWGKWEGGNVLTGVVVLAWVVFLLLTDDGCLKLAVSRRTTNAAYVAWAIAVNASLLLGLAAIVRPNEQSVMIFEAINRNGLVVFLIANLLTGAVNLSIDTLAVGNLTAIKIVAGYMGLVCGVAMVLDKFDLTIKL</sequence>
<evidence type="ECO:0000256" key="1">
    <source>
        <dbReference type="ARBA" id="ARBA00004141"/>
    </source>
</evidence>
<evidence type="ECO:0000256" key="4">
    <source>
        <dbReference type="ARBA" id="ARBA00023136"/>
    </source>
</evidence>
<feature type="transmembrane region" description="Helical" evidence="5">
    <location>
        <begin position="296"/>
        <end position="318"/>
    </location>
</feature>
<feature type="transmembrane region" description="Helical" evidence="5">
    <location>
        <begin position="330"/>
        <end position="348"/>
    </location>
</feature>
<dbReference type="EMBL" id="BRXY01000159">
    <property type="protein sequence ID" value="GMH72715.1"/>
    <property type="molecule type" value="Genomic_DNA"/>
</dbReference>